<dbReference type="OrthoDB" id="6138663at2759"/>
<dbReference type="AlphaFoldDB" id="A0A210PMM6"/>
<dbReference type="Gene3D" id="3.40.50.300">
    <property type="entry name" value="P-loop containing nucleotide triphosphate hydrolases"/>
    <property type="match status" value="1"/>
</dbReference>
<gene>
    <name evidence="1" type="ORF">KP79_PYT25283</name>
</gene>
<dbReference type="InterPro" id="IPR051135">
    <property type="entry name" value="Gal/GlcNAc/GalNAc_ST"/>
</dbReference>
<dbReference type="GO" id="GO:0006044">
    <property type="term" value="P:N-acetylglucosamine metabolic process"/>
    <property type="evidence" value="ECO:0007669"/>
    <property type="project" value="TreeGrafter"/>
</dbReference>
<reference evidence="1 2" key="1">
    <citation type="journal article" date="2017" name="Nat. Ecol. Evol.">
        <title>Scallop genome provides insights into evolution of bilaterian karyotype and development.</title>
        <authorList>
            <person name="Wang S."/>
            <person name="Zhang J."/>
            <person name="Jiao W."/>
            <person name="Li J."/>
            <person name="Xun X."/>
            <person name="Sun Y."/>
            <person name="Guo X."/>
            <person name="Huan P."/>
            <person name="Dong B."/>
            <person name="Zhang L."/>
            <person name="Hu X."/>
            <person name="Sun X."/>
            <person name="Wang J."/>
            <person name="Zhao C."/>
            <person name="Wang Y."/>
            <person name="Wang D."/>
            <person name="Huang X."/>
            <person name="Wang R."/>
            <person name="Lv J."/>
            <person name="Li Y."/>
            <person name="Zhang Z."/>
            <person name="Liu B."/>
            <person name="Lu W."/>
            <person name="Hui Y."/>
            <person name="Liang J."/>
            <person name="Zhou Z."/>
            <person name="Hou R."/>
            <person name="Li X."/>
            <person name="Liu Y."/>
            <person name="Li H."/>
            <person name="Ning X."/>
            <person name="Lin Y."/>
            <person name="Zhao L."/>
            <person name="Xing Q."/>
            <person name="Dou J."/>
            <person name="Li Y."/>
            <person name="Mao J."/>
            <person name="Guo H."/>
            <person name="Dou H."/>
            <person name="Li T."/>
            <person name="Mu C."/>
            <person name="Jiang W."/>
            <person name="Fu Q."/>
            <person name="Fu X."/>
            <person name="Miao Y."/>
            <person name="Liu J."/>
            <person name="Yu Q."/>
            <person name="Li R."/>
            <person name="Liao H."/>
            <person name="Li X."/>
            <person name="Kong Y."/>
            <person name="Jiang Z."/>
            <person name="Chourrout D."/>
            <person name="Li R."/>
            <person name="Bao Z."/>
        </authorList>
    </citation>
    <scope>NUCLEOTIDE SEQUENCE [LARGE SCALE GENOMIC DNA]</scope>
    <source>
        <strain evidence="1 2">PY_sf001</strain>
    </source>
</reference>
<dbReference type="InterPro" id="IPR027417">
    <property type="entry name" value="P-loop_NTPase"/>
</dbReference>
<dbReference type="PANTHER" id="PTHR10704:SF44">
    <property type="entry name" value="LD35051P-RELATED"/>
    <property type="match status" value="1"/>
</dbReference>
<keyword evidence="1" id="KW-0808">Transferase</keyword>
<sequence>MEAGQLIGSYFPGRFYSLKYECLAKYPETVLRKMYDDMSIKCDSETDKWVQLYMKSRNRGQKGYTVVKSNSSSRSTDWRLRIPFKDTQNIDELCREVYTKIGARSFKSVTALENLGISETYVTSYTKRYCK</sequence>
<evidence type="ECO:0000313" key="1">
    <source>
        <dbReference type="EMBL" id="OWF37727.1"/>
    </source>
</evidence>
<dbReference type="SUPFAM" id="SSF52540">
    <property type="entry name" value="P-loop containing nucleoside triphosphate hydrolases"/>
    <property type="match status" value="1"/>
</dbReference>
<dbReference type="GO" id="GO:0006790">
    <property type="term" value="P:sulfur compound metabolic process"/>
    <property type="evidence" value="ECO:0007669"/>
    <property type="project" value="TreeGrafter"/>
</dbReference>
<organism evidence="1 2">
    <name type="scientific">Mizuhopecten yessoensis</name>
    <name type="common">Japanese scallop</name>
    <name type="synonym">Patinopecten yessoensis</name>
    <dbReference type="NCBI Taxonomy" id="6573"/>
    <lineage>
        <taxon>Eukaryota</taxon>
        <taxon>Metazoa</taxon>
        <taxon>Spiralia</taxon>
        <taxon>Lophotrochozoa</taxon>
        <taxon>Mollusca</taxon>
        <taxon>Bivalvia</taxon>
        <taxon>Autobranchia</taxon>
        <taxon>Pteriomorphia</taxon>
        <taxon>Pectinida</taxon>
        <taxon>Pectinoidea</taxon>
        <taxon>Pectinidae</taxon>
        <taxon>Mizuhopecten</taxon>
    </lineage>
</organism>
<accession>A0A210PMM6</accession>
<comment type="caution">
    <text evidence="1">The sequence shown here is derived from an EMBL/GenBank/DDBJ whole genome shotgun (WGS) entry which is preliminary data.</text>
</comment>
<dbReference type="GO" id="GO:0001517">
    <property type="term" value="F:N-acetylglucosamine 6-O-sulfotransferase activity"/>
    <property type="evidence" value="ECO:0007669"/>
    <property type="project" value="TreeGrafter"/>
</dbReference>
<proteinExistence type="predicted"/>
<dbReference type="EMBL" id="NEDP02005583">
    <property type="protein sequence ID" value="OWF37727.1"/>
    <property type="molecule type" value="Genomic_DNA"/>
</dbReference>
<name>A0A210PMM6_MIZYE</name>
<protein>
    <submittedName>
        <fullName evidence="1">Carbohydrate sulfotransferase 3</fullName>
    </submittedName>
</protein>
<dbReference type="PANTHER" id="PTHR10704">
    <property type="entry name" value="CARBOHYDRATE SULFOTRANSFERASE"/>
    <property type="match status" value="1"/>
</dbReference>
<dbReference type="Proteomes" id="UP000242188">
    <property type="component" value="Unassembled WGS sequence"/>
</dbReference>
<keyword evidence="2" id="KW-1185">Reference proteome</keyword>
<evidence type="ECO:0000313" key="2">
    <source>
        <dbReference type="Proteomes" id="UP000242188"/>
    </source>
</evidence>